<feature type="compositionally biased region" description="Low complexity" evidence="1">
    <location>
        <begin position="145"/>
        <end position="156"/>
    </location>
</feature>
<dbReference type="EMBL" id="OX395143">
    <property type="protein sequence ID" value="CAI5797111.1"/>
    <property type="molecule type" value="Genomic_DNA"/>
</dbReference>
<sequence length="183" mass="19599">MQARWKWCSQSSCTSKQSIPAPLDVAEPVGILLEGFSHEELQVQLASVLAGLKSWKKWVLIPTVCTNDLPANFAIALVTSRGIMCPGEGLQQWVPVRDSWIGEVTAAIFLEVKGTGVEGRVRTTAQEPPGHPALQGNPGAVPPLAGAQEQGSAEAQPESEGEETNSARRMWVFCYGTLHALPG</sequence>
<accession>A0AA35PQ09</accession>
<keyword evidence="3" id="KW-1185">Reference proteome</keyword>
<organism evidence="2 3">
    <name type="scientific">Podarcis lilfordi</name>
    <name type="common">Lilford's wall lizard</name>
    <dbReference type="NCBI Taxonomy" id="74358"/>
    <lineage>
        <taxon>Eukaryota</taxon>
        <taxon>Metazoa</taxon>
        <taxon>Chordata</taxon>
        <taxon>Craniata</taxon>
        <taxon>Vertebrata</taxon>
        <taxon>Euteleostomi</taxon>
        <taxon>Lepidosauria</taxon>
        <taxon>Squamata</taxon>
        <taxon>Bifurcata</taxon>
        <taxon>Unidentata</taxon>
        <taxon>Episquamata</taxon>
        <taxon>Laterata</taxon>
        <taxon>Lacertibaenia</taxon>
        <taxon>Lacertidae</taxon>
        <taxon>Podarcis</taxon>
    </lineage>
</organism>
<evidence type="ECO:0000313" key="2">
    <source>
        <dbReference type="EMBL" id="CAI5797111.1"/>
    </source>
</evidence>
<name>A0AA35PQ09_9SAUR</name>
<gene>
    <name evidence="2" type="ORF">PODLI_1B028496</name>
</gene>
<dbReference type="AlphaFoldDB" id="A0AA35PQ09"/>
<evidence type="ECO:0000256" key="1">
    <source>
        <dbReference type="SAM" id="MobiDB-lite"/>
    </source>
</evidence>
<feature type="region of interest" description="Disordered" evidence="1">
    <location>
        <begin position="122"/>
        <end position="165"/>
    </location>
</feature>
<dbReference type="Proteomes" id="UP001178461">
    <property type="component" value="Chromosome 16"/>
</dbReference>
<reference evidence="2" key="1">
    <citation type="submission" date="2022-12" db="EMBL/GenBank/DDBJ databases">
        <authorList>
            <person name="Alioto T."/>
            <person name="Alioto T."/>
            <person name="Gomez Garrido J."/>
        </authorList>
    </citation>
    <scope>NUCLEOTIDE SEQUENCE</scope>
</reference>
<evidence type="ECO:0000313" key="3">
    <source>
        <dbReference type="Proteomes" id="UP001178461"/>
    </source>
</evidence>
<protein>
    <submittedName>
        <fullName evidence="2">Uncharacterized protein</fullName>
    </submittedName>
</protein>
<proteinExistence type="predicted"/>